<organism evidence="2 3">
    <name type="scientific">Pyronema omphalodes (strain CBS 100304)</name>
    <name type="common">Pyronema confluens</name>
    <dbReference type="NCBI Taxonomy" id="1076935"/>
    <lineage>
        <taxon>Eukaryota</taxon>
        <taxon>Fungi</taxon>
        <taxon>Dikarya</taxon>
        <taxon>Ascomycota</taxon>
        <taxon>Pezizomycotina</taxon>
        <taxon>Pezizomycetes</taxon>
        <taxon>Pezizales</taxon>
        <taxon>Pyronemataceae</taxon>
        <taxon>Pyronema</taxon>
    </lineage>
</organism>
<evidence type="ECO:0000313" key="2">
    <source>
        <dbReference type="EMBL" id="CCX13202.1"/>
    </source>
</evidence>
<proteinExistence type="predicted"/>
<keyword evidence="1" id="KW-0812">Transmembrane</keyword>
<evidence type="ECO:0000256" key="1">
    <source>
        <dbReference type="SAM" id="Phobius"/>
    </source>
</evidence>
<keyword evidence="1" id="KW-1133">Transmembrane helix</keyword>
<keyword evidence="3" id="KW-1185">Reference proteome</keyword>
<dbReference type="EMBL" id="HF935789">
    <property type="protein sequence ID" value="CCX13202.1"/>
    <property type="molecule type" value="Genomic_DNA"/>
</dbReference>
<protein>
    <submittedName>
        <fullName evidence="2">Uncharacterized protein</fullName>
    </submittedName>
</protein>
<feature type="transmembrane region" description="Helical" evidence="1">
    <location>
        <begin position="48"/>
        <end position="69"/>
    </location>
</feature>
<evidence type="ECO:0000313" key="3">
    <source>
        <dbReference type="Proteomes" id="UP000018144"/>
    </source>
</evidence>
<keyword evidence="1" id="KW-0472">Membrane</keyword>
<name>U4L8N7_PYROM</name>
<feature type="transmembrane region" description="Helical" evidence="1">
    <location>
        <begin position="15"/>
        <end position="36"/>
    </location>
</feature>
<accession>U4L8N7</accession>
<reference evidence="2 3" key="1">
    <citation type="journal article" date="2013" name="PLoS Genet.">
        <title>The genome and development-dependent transcriptomes of Pyronema confluens: a window into fungal evolution.</title>
        <authorList>
            <person name="Traeger S."/>
            <person name="Altegoer F."/>
            <person name="Freitag M."/>
            <person name="Gabaldon T."/>
            <person name="Kempken F."/>
            <person name="Kumar A."/>
            <person name="Marcet-Houben M."/>
            <person name="Poggeler S."/>
            <person name="Stajich J.E."/>
            <person name="Nowrousian M."/>
        </authorList>
    </citation>
    <scope>NUCLEOTIDE SEQUENCE [LARGE SCALE GENOMIC DNA]</scope>
    <source>
        <strain evidence="3">CBS 100304</strain>
        <tissue evidence="2">Vegetative mycelium</tissue>
    </source>
</reference>
<gene>
    <name evidence="2" type="ORF">PCON_12795</name>
</gene>
<dbReference type="AlphaFoldDB" id="U4L8N7"/>
<sequence>MAEHMYWLSHLFNPFFIATLALHEVALDFWWIWIFAFTDQNQLAIKILRYKTIINIFVGFGFAFLAYLYKEHGEPGLSKSL</sequence>
<dbReference type="Proteomes" id="UP000018144">
    <property type="component" value="Unassembled WGS sequence"/>
</dbReference>